<evidence type="ECO:0000313" key="9">
    <source>
        <dbReference type="EMBL" id="QDU09491.1"/>
    </source>
</evidence>
<dbReference type="RefSeq" id="WP_145175777.1">
    <property type="nucleotide sequence ID" value="NZ_CP037422.1"/>
</dbReference>
<dbReference type="InterPro" id="IPR051804">
    <property type="entry name" value="Carb_Metab_Reg_Kinase/Isom"/>
</dbReference>
<accession>A0A517WW44</accession>
<proteinExistence type="predicted"/>
<keyword evidence="1 5" id="KW-0479">Metal-binding</keyword>
<dbReference type="InterPro" id="IPR049071">
    <property type="entry name" value="MPI_cupin_dom"/>
</dbReference>
<comment type="cofactor">
    <cofactor evidence="5">
        <name>Zn(2+)</name>
        <dbReference type="ChEBI" id="CHEBI:29105"/>
    </cofactor>
    <text evidence="5">Binds 1 zinc ion per subunit.</text>
</comment>
<evidence type="ECO:0000256" key="2">
    <source>
        <dbReference type="ARBA" id="ARBA00022833"/>
    </source>
</evidence>
<dbReference type="Pfam" id="PF20511">
    <property type="entry name" value="PMI_typeI_cat"/>
    <property type="match status" value="1"/>
</dbReference>
<dbReference type="GO" id="GO:0008270">
    <property type="term" value="F:zinc ion binding"/>
    <property type="evidence" value="ECO:0007669"/>
    <property type="project" value="InterPro"/>
</dbReference>
<sequence length="333" mass="37050">MSLQEVQSTATLLPLEFTPIFKRTRWGGERLGTQLHKLIGLEGDYGESWELSDHPAAQTRIANGEFAGWTLSQLIQKDPDALFGVGNCNTTFPLLIKFIDATDRLSLQVHPDNSHLQTIDSIESGKSEAWVILDATEESQIYAGLKSGVDERELRRHLEQGTTQECLHSYPVQKGDSIFIPAGTLHAIGEGVLLAEIQQTSDITFRLFDWNRLDQSGNPRPLHVAKAFASIDFERGPVDLLQPLKQSAAGHQIEQLLESEYFSIRRHLSHHSFLLPDLRRAQVVIVLEGEGQLDCGAETYELLPGKTMLIPATAPDCQIHVDSEITFLEVIPA</sequence>
<evidence type="ECO:0000259" key="7">
    <source>
        <dbReference type="Pfam" id="PF20511"/>
    </source>
</evidence>
<dbReference type="SUPFAM" id="SSF51182">
    <property type="entry name" value="RmlC-like cupins"/>
    <property type="match status" value="1"/>
</dbReference>
<feature type="binding site" evidence="5">
    <location>
        <position position="110"/>
    </location>
    <ligand>
        <name>Zn(2+)</name>
        <dbReference type="ChEBI" id="CHEBI:29105"/>
    </ligand>
</feature>
<dbReference type="GO" id="GO:0004476">
    <property type="term" value="F:mannose-6-phosphate isomerase activity"/>
    <property type="evidence" value="ECO:0007669"/>
    <property type="project" value="InterPro"/>
</dbReference>
<dbReference type="GO" id="GO:0005975">
    <property type="term" value="P:carbohydrate metabolic process"/>
    <property type="evidence" value="ECO:0007669"/>
    <property type="project" value="InterPro"/>
</dbReference>
<evidence type="ECO:0000256" key="5">
    <source>
        <dbReference type="PIRSR" id="PIRSR036894-1"/>
    </source>
</evidence>
<keyword evidence="2 5" id="KW-0862">Zinc</keyword>
<feature type="domain" description="Phosphomannose isomerase type I catalytic" evidence="7">
    <location>
        <begin position="19"/>
        <end position="115"/>
    </location>
</feature>
<dbReference type="Proteomes" id="UP000318384">
    <property type="component" value="Chromosome"/>
</dbReference>
<evidence type="ECO:0000259" key="8">
    <source>
        <dbReference type="Pfam" id="PF21621"/>
    </source>
</evidence>
<gene>
    <name evidence="9" type="primary">yvyI</name>
    <name evidence="9" type="ORF">V202x_28660</name>
</gene>
<dbReference type="InterPro" id="IPR046457">
    <property type="entry name" value="PMI_typeI_cat"/>
</dbReference>
<dbReference type="EMBL" id="CP037422">
    <property type="protein sequence ID" value="QDU09491.1"/>
    <property type="molecule type" value="Genomic_DNA"/>
</dbReference>
<evidence type="ECO:0000313" key="10">
    <source>
        <dbReference type="Proteomes" id="UP000318384"/>
    </source>
</evidence>
<name>A0A517WW44_9PLAN</name>
<dbReference type="InterPro" id="IPR014628">
    <property type="entry name" value="Man6P_isomerase_Firm_short"/>
</dbReference>
<dbReference type="InterPro" id="IPR011051">
    <property type="entry name" value="RmlC_Cupin_sf"/>
</dbReference>
<dbReference type="InterPro" id="IPR014710">
    <property type="entry name" value="RmlC-like_jellyroll"/>
</dbReference>
<evidence type="ECO:0000256" key="3">
    <source>
        <dbReference type="ARBA" id="ARBA00029741"/>
    </source>
</evidence>
<dbReference type="PANTHER" id="PTHR42742">
    <property type="entry name" value="TRANSCRIPTIONAL REPRESSOR MPRA"/>
    <property type="match status" value="1"/>
</dbReference>
<keyword evidence="10" id="KW-1185">Reference proteome</keyword>
<feature type="active site" evidence="6">
    <location>
        <position position="206"/>
    </location>
</feature>
<keyword evidence="9" id="KW-0413">Isomerase</keyword>
<dbReference type="Gene3D" id="2.60.120.10">
    <property type="entry name" value="Jelly Rolls"/>
    <property type="match status" value="2"/>
</dbReference>
<dbReference type="PANTHER" id="PTHR42742:SF3">
    <property type="entry name" value="FRUCTOKINASE"/>
    <property type="match status" value="1"/>
</dbReference>
<dbReference type="PIRSF" id="PIRSF036894">
    <property type="entry name" value="PMI_Firm_short"/>
    <property type="match status" value="1"/>
</dbReference>
<evidence type="ECO:0000256" key="4">
    <source>
        <dbReference type="ARBA" id="ARBA00030762"/>
    </source>
</evidence>
<reference evidence="9 10" key="1">
    <citation type="submission" date="2019-03" db="EMBL/GenBank/DDBJ databases">
        <title>Deep-cultivation of Planctomycetes and their phenomic and genomic characterization uncovers novel biology.</title>
        <authorList>
            <person name="Wiegand S."/>
            <person name="Jogler M."/>
            <person name="Boedeker C."/>
            <person name="Pinto D."/>
            <person name="Vollmers J."/>
            <person name="Rivas-Marin E."/>
            <person name="Kohn T."/>
            <person name="Peeters S.H."/>
            <person name="Heuer A."/>
            <person name="Rast P."/>
            <person name="Oberbeckmann S."/>
            <person name="Bunk B."/>
            <person name="Jeske O."/>
            <person name="Meyerdierks A."/>
            <person name="Storesund J.E."/>
            <person name="Kallscheuer N."/>
            <person name="Luecker S."/>
            <person name="Lage O.M."/>
            <person name="Pohl T."/>
            <person name="Merkel B.J."/>
            <person name="Hornburger P."/>
            <person name="Mueller R.-W."/>
            <person name="Bruemmer F."/>
            <person name="Labrenz M."/>
            <person name="Spormann A.M."/>
            <person name="Op den Camp H."/>
            <person name="Overmann J."/>
            <person name="Amann R."/>
            <person name="Jetten M.S.M."/>
            <person name="Mascher T."/>
            <person name="Medema M.H."/>
            <person name="Devos D.P."/>
            <person name="Kaster A.-K."/>
            <person name="Ovreas L."/>
            <person name="Rohde M."/>
            <person name="Galperin M.Y."/>
            <person name="Jogler C."/>
        </authorList>
    </citation>
    <scope>NUCLEOTIDE SEQUENCE [LARGE SCALE GENOMIC DNA]</scope>
    <source>
        <strain evidence="9 10">V202</strain>
    </source>
</reference>
<feature type="domain" description="Mannose-6-phosphate isomerase cupin" evidence="8">
    <location>
        <begin position="253"/>
        <end position="320"/>
    </location>
</feature>
<protein>
    <recommendedName>
        <fullName evidence="3">Phosphohexomutase</fullName>
    </recommendedName>
    <alternativeName>
        <fullName evidence="4">Phosphomannose isomerase</fullName>
    </alternativeName>
</protein>
<dbReference type="CDD" id="cd07010">
    <property type="entry name" value="cupin_PMI_type_I_N_bac"/>
    <property type="match status" value="1"/>
</dbReference>
<organism evidence="9 10">
    <name type="scientific">Gimesia aquarii</name>
    <dbReference type="NCBI Taxonomy" id="2527964"/>
    <lineage>
        <taxon>Bacteria</taxon>
        <taxon>Pseudomonadati</taxon>
        <taxon>Planctomycetota</taxon>
        <taxon>Planctomycetia</taxon>
        <taxon>Planctomycetales</taxon>
        <taxon>Planctomycetaceae</taxon>
        <taxon>Gimesia</taxon>
    </lineage>
</organism>
<dbReference type="Pfam" id="PF21621">
    <property type="entry name" value="MPI_cupin_dom"/>
    <property type="match status" value="1"/>
</dbReference>
<evidence type="ECO:0000256" key="1">
    <source>
        <dbReference type="ARBA" id="ARBA00022723"/>
    </source>
</evidence>
<dbReference type="OrthoDB" id="9808275at2"/>
<feature type="binding site" evidence="5">
    <location>
        <position position="186"/>
    </location>
    <ligand>
        <name>Zn(2+)</name>
        <dbReference type="ChEBI" id="CHEBI:29105"/>
    </ligand>
</feature>
<dbReference type="AlphaFoldDB" id="A0A517WW44"/>
<evidence type="ECO:0000256" key="6">
    <source>
        <dbReference type="PIRSR" id="PIRSR036894-2"/>
    </source>
</evidence>
<feature type="binding site" evidence="5">
    <location>
        <position position="128"/>
    </location>
    <ligand>
        <name>Zn(2+)</name>
        <dbReference type="ChEBI" id="CHEBI:29105"/>
    </ligand>
</feature>